<dbReference type="InterPro" id="IPR011057">
    <property type="entry name" value="Mss4-like_sf"/>
</dbReference>
<comment type="similarity">
    <text evidence="1">Belongs to the Gfa family.</text>
</comment>
<sequence length="145" mass="16181">MSFDSPRRGSCLCGAIRYELSAEKPVMYNVCHCIDCQKSSGSAFVANLGVHKEEYEIVSGQGTLKSYSTSSTSSGNTLTRWFCAICGSSMFETTTEDKNLVMLQSGTLDDATDWKPVQEIFCVRRRPWLRRIDGVPQYEKLAPES</sequence>
<evidence type="ECO:0000256" key="4">
    <source>
        <dbReference type="ARBA" id="ARBA00023239"/>
    </source>
</evidence>
<evidence type="ECO:0000256" key="2">
    <source>
        <dbReference type="ARBA" id="ARBA00022723"/>
    </source>
</evidence>
<dbReference type="OrthoDB" id="9985472at2759"/>
<keyword evidence="3" id="KW-0862">Zinc</keyword>
<dbReference type="Gene3D" id="3.90.1590.10">
    <property type="entry name" value="glutathione-dependent formaldehyde- activating enzyme (gfa)"/>
    <property type="match status" value="1"/>
</dbReference>
<evidence type="ECO:0000313" key="6">
    <source>
        <dbReference type="EMBL" id="EIW76436.1"/>
    </source>
</evidence>
<name>A0A5M3MBQ0_CONPW</name>
<keyword evidence="2" id="KW-0479">Metal-binding</keyword>
<dbReference type="SUPFAM" id="SSF51316">
    <property type="entry name" value="Mss4-like"/>
    <property type="match status" value="1"/>
</dbReference>
<dbReference type="EMBL" id="JH711586">
    <property type="protein sequence ID" value="EIW76436.1"/>
    <property type="molecule type" value="Genomic_DNA"/>
</dbReference>
<accession>A0A5M3MBQ0</accession>
<organism evidence="6 7">
    <name type="scientific">Coniophora puteana (strain RWD-64-598)</name>
    <name type="common">Brown rot fungus</name>
    <dbReference type="NCBI Taxonomy" id="741705"/>
    <lineage>
        <taxon>Eukaryota</taxon>
        <taxon>Fungi</taxon>
        <taxon>Dikarya</taxon>
        <taxon>Basidiomycota</taxon>
        <taxon>Agaricomycotina</taxon>
        <taxon>Agaricomycetes</taxon>
        <taxon>Agaricomycetidae</taxon>
        <taxon>Boletales</taxon>
        <taxon>Coniophorineae</taxon>
        <taxon>Coniophoraceae</taxon>
        <taxon>Coniophora</taxon>
    </lineage>
</organism>
<proteinExistence type="inferred from homology"/>
<dbReference type="Proteomes" id="UP000053558">
    <property type="component" value="Unassembled WGS sequence"/>
</dbReference>
<comment type="caution">
    <text evidence="6">The sequence shown here is derived from an EMBL/GenBank/DDBJ whole genome shotgun (WGS) entry which is preliminary data.</text>
</comment>
<protein>
    <recommendedName>
        <fullName evidence="5">CENP-V/GFA domain-containing protein</fullName>
    </recommendedName>
</protein>
<gene>
    <name evidence="6" type="ORF">CONPUDRAFT_131066</name>
</gene>
<dbReference type="AlphaFoldDB" id="A0A5M3MBQ0"/>
<dbReference type="PANTHER" id="PTHR33337">
    <property type="entry name" value="GFA DOMAIN-CONTAINING PROTEIN"/>
    <property type="match status" value="1"/>
</dbReference>
<dbReference type="PANTHER" id="PTHR33337:SF39">
    <property type="entry name" value="DUF636 DOMAIN PROTEIN (AFU_ORTHOLOGUE AFUA_6G11530)"/>
    <property type="match status" value="1"/>
</dbReference>
<dbReference type="GO" id="GO:0046872">
    <property type="term" value="F:metal ion binding"/>
    <property type="evidence" value="ECO:0007669"/>
    <property type="project" value="UniProtKB-KW"/>
</dbReference>
<dbReference type="PROSITE" id="PS51891">
    <property type="entry name" value="CENP_V_GFA"/>
    <property type="match status" value="1"/>
</dbReference>
<keyword evidence="4" id="KW-0456">Lyase</keyword>
<dbReference type="Pfam" id="PF04828">
    <property type="entry name" value="GFA"/>
    <property type="match status" value="1"/>
</dbReference>
<keyword evidence="7" id="KW-1185">Reference proteome</keyword>
<reference evidence="7" key="1">
    <citation type="journal article" date="2012" name="Science">
        <title>The Paleozoic origin of enzymatic lignin decomposition reconstructed from 31 fungal genomes.</title>
        <authorList>
            <person name="Floudas D."/>
            <person name="Binder M."/>
            <person name="Riley R."/>
            <person name="Barry K."/>
            <person name="Blanchette R.A."/>
            <person name="Henrissat B."/>
            <person name="Martinez A.T."/>
            <person name="Otillar R."/>
            <person name="Spatafora J.W."/>
            <person name="Yadav J.S."/>
            <person name="Aerts A."/>
            <person name="Benoit I."/>
            <person name="Boyd A."/>
            <person name="Carlson A."/>
            <person name="Copeland A."/>
            <person name="Coutinho P.M."/>
            <person name="de Vries R.P."/>
            <person name="Ferreira P."/>
            <person name="Findley K."/>
            <person name="Foster B."/>
            <person name="Gaskell J."/>
            <person name="Glotzer D."/>
            <person name="Gorecki P."/>
            <person name="Heitman J."/>
            <person name="Hesse C."/>
            <person name="Hori C."/>
            <person name="Igarashi K."/>
            <person name="Jurgens J.A."/>
            <person name="Kallen N."/>
            <person name="Kersten P."/>
            <person name="Kohler A."/>
            <person name="Kuees U."/>
            <person name="Kumar T.K.A."/>
            <person name="Kuo A."/>
            <person name="LaButti K."/>
            <person name="Larrondo L.F."/>
            <person name="Lindquist E."/>
            <person name="Ling A."/>
            <person name="Lombard V."/>
            <person name="Lucas S."/>
            <person name="Lundell T."/>
            <person name="Martin R."/>
            <person name="McLaughlin D.J."/>
            <person name="Morgenstern I."/>
            <person name="Morin E."/>
            <person name="Murat C."/>
            <person name="Nagy L.G."/>
            <person name="Nolan M."/>
            <person name="Ohm R.A."/>
            <person name="Patyshakuliyeva A."/>
            <person name="Rokas A."/>
            <person name="Ruiz-Duenas F.J."/>
            <person name="Sabat G."/>
            <person name="Salamov A."/>
            <person name="Samejima M."/>
            <person name="Schmutz J."/>
            <person name="Slot J.C."/>
            <person name="St John F."/>
            <person name="Stenlid J."/>
            <person name="Sun H."/>
            <person name="Sun S."/>
            <person name="Syed K."/>
            <person name="Tsang A."/>
            <person name="Wiebenga A."/>
            <person name="Young D."/>
            <person name="Pisabarro A."/>
            <person name="Eastwood D.C."/>
            <person name="Martin F."/>
            <person name="Cullen D."/>
            <person name="Grigoriev I.V."/>
            <person name="Hibbett D.S."/>
        </authorList>
    </citation>
    <scope>NUCLEOTIDE SEQUENCE [LARGE SCALE GENOMIC DNA]</scope>
    <source>
        <strain evidence="7">RWD-64-598 SS2</strain>
    </source>
</reference>
<dbReference type="KEGG" id="cput:CONPUDRAFT_131066"/>
<feature type="domain" description="CENP-V/GFA" evidence="5">
    <location>
        <begin position="7"/>
        <end position="115"/>
    </location>
</feature>
<evidence type="ECO:0000259" key="5">
    <source>
        <dbReference type="PROSITE" id="PS51891"/>
    </source>
</evidence>
<dbReference type="InterPro" id="IPR006913">
    <property type="entry name" value="CENP-V/GFA"/>
</dbReference>
<evidence type="ECO:0000256" key="1">
    <source>
        <dbReference type="ARBA" id="ARBA00005495"/>
    </source>
</evidence>
<dbReference type="GeneID" id="19200314"/>
<dbReference type="RefSeq" id="XP_007773661.1">
    <property type="nucleotide sequence ID" value="XM_007775471.1"/>
</dbReference>
<evidence type="ECO:0000313" key="7">
    <source>
        <dbReference type="Proteomes" id="UP000053558"/>
    </source>
</evidence>
<dbReference type="GO" id="GO:0016846">
    <property type="term" value="F:carbon-sulfur lyase activity"/>
    <property type="evidence" value="ECO:0007669"/>
    <property type="project" value="InterPro"/>
</dbReference>
<dbReference type="OMA" id="HIKSFCT"/>
<evidence type="ECO:0000256" key="3">
    <source>
        <dbReference type="ARBA" id="ARBA00022833"/>
    </source>
</evidence>